<keyword evidence="1" id="KW-0812">Transmembrane</keyword>
<dbReference type="EMBL" id="LAZR01000231">
    <property type="protein sequence ID" value="KKN80398.1"/>
    <property type="molecule type" value="Genomic_DNA"/>
</dbReference>
<evidence type="ECO:0000256" key="1">
    <source>
        <dbReference type="SAM" id="Phobius"/>
    </source>
</evidence>
<keyword evidence="1" id="KW-0472">Membrane</keyword>
<organism evidence="2">
    <name type="scientific">marine sediment metagenome</name>
    <dbReference type="NCBI Taxonomy" id="412755"/>
    <lineage>
        <taxon>unclassified sequences</taxon>
        <taxon>metagenomes</taxon>
        <taxon>ecological metagenomes</taxon>
    </lineage>
</organism>
<name>A0A0F9WNY6_9ZZZZ</name>
<comment type="caution">
    <text evidence="2">The sequence shown here is derived from an EMBL/GenBank/DDBJ whole genome shotgun (WGS) entry which is preliminary data.</text>
</comment>
<evidence type="ECO:0000313" key="2">
    <source>
        <dbReference type="EMBL" id="KKN80398.1"/>
    </source>
</evidence>
<feature type="transmembrane region" description="Helical" evidence="1">
    <location>
        <begin position="6"/>
        <end position="31"/>
    </location>
</feature>
<keyword evidence="1" id="KW-1133">Transmembrane helix</keyword>
<dbReference type="AlphaFoldDB" id="A0A0F9WNY6"/>
<sequence>MTGWPVVIICFTCGVVIVTNLVIMCHVMTICNQGKKS</sequence>
<accession>A0A0F9WNY6</accession>
<reference evidence="2" key="1">
    <citation type="journal article" date="2015" name="Nature">
        <title>Complex archaea that bridge the gap between prokaryotes and eukaryotes.</title>
        <authorList>
            <person name="Spang A."/>
            <person name="Saw J.H."/>
            <person name="Jorgensen S.L."/>
            <person name="Zaremba-Niedzwiedzka K."/>
            <person name="Martijn J."/>
            <person name="Lind A.E."/>
            <person name="van Eijk R."/>
            <person name="Schleper C."/>
            <person name="Guy L."/>
            <person name="Ettema T.J."/>
        </authorList>
    </citation>
    <scope>NUCLEOTIDE SEQUENCE</scope>
</reference>
<gene>
    <name evidence="2" type="ORF">LCGC14_0329910</name>
</gene>
<protein>
    <submittedName>
        <fullName evidence="2">Uncharacterized protein</fullName>
    </submittedName>
</protein>
<proteinExistence type="predicted"/>